<dbReference type="GO" id="GO:0008270">
    <property type="term" value="F:zinc ion binding"/>
    <property type="evidence" value="ECO:0007669"/>
    <property type="project" value="UniProtKB-KW"/>
</dbReference>
<name>A0A507FIL7_9FUNG</name>
<gene>
    <name evidence="7" type="ORF">CcCBS67573_g03494</name>
</gene>
<protein>
    <recommendedName>
        <fullName evidence="6">C2H2-type domain-containing protein</fullName>
    </recommendedName>
</protein>
<dbReference type="STRING" id="246404.A0A507FIL7"/>
<dbReference type="InterPro" id="IPR013087">
    <property type="entry name" value="Znf_C2H2_type"/>
</dbReference>
<evidence type="ECO:0000256" key="2">
    <source>
        <dbReference type="ARBA" id="ARBA00022771"/>
    </source>
</evidence>
<dbReference type="AlphaFoldDB" id="A0A507FIL7"/>
<dbReference type="GO" id="GO:0000978">
    <property type="term" value="F:RNA polymerase II cis-regulatory region sequence-specific DNA binding"/>
    <property type="evidence" value="ECO:0007669"/>
    <property type="project" value="TreeGrafter"/>
</dbReference>
<dbReference type="Gene3D" id="3.30.160.60">
    <property type="entry name" value="Classic Zinc Finger"/>
    <property type="match status" value="2"/>
</dbReference>
<feature type="domain" description="C2H2-type" evidence="6">
    <location>
        <begin position="230"/>
        <end position="259"/>
    </location>
</feature>
<dbReference type="InterPro" id="IPR036236">
    <property type="entry name" value="Znf_C2H2_sf"/>
</dbReference>
<sequence>MAALNALLDAVTVMHQPEHLSDTLPASMTSLPPVQKLSPIFPAVSSQQQHPIHNQHVQLPSISEMFKEYASPPGTPSLQSPFVLQSSRRTSIVSVSYQQSQVQNHSQSQSTSPIIGYPSTALPSVSLHATYQFPKPITSFAKQPTSYISDIPRPVSPLNPHRMNMMHAHIGHQPHYQQQQRQHPYVQTQHQFQQHISPAAPIPEADCETNSTSGESLQHQQQQQQRLGKYVCTMPNCVKTFKRKHHLESHLVTHSPEKPFKCLEPGCGAAYRRAQELRRHMRIVTH</sequence>
<dbReference type="Proteomes" id="UP000320333">
    <property type="component" value="Unassembled WGS sequence"/>
</dbReference>
<dbReference type="Pfam" id="PF00096">
    <property type="entry name" value="zf-C2H2"/>
    <property type="match status" value="2"/>
</dbReference>
<proteinExistence type="predicted"/>
<evidence type="ECO:0000256" key="4">
    <source>
        <dbReference type="PROSITE-ProRule" id="PRU00042"/>
    </source>
</evidence>
<dbReference type="PANTHER" id="PTHR23235:SF120">
    <property type="entry name" value="KRUPPEL-LIKE FACTOR 15"/>
    <property type="match status" value="1"/>
</dbReference>
<evidence type="ECO:0000256" key="1">
    <source>
        <dbReference type="ARBA" id="ARBA00022723"/>
    </source>
</evidence>
<dbReference type="PROSITE" id="PS00028">
    <property type="entry name" value="ZINC_FINGER_C2H2_1"/>
    <property type="match status" value="2"/>
</dbReference>
<accession>A0A507FIL7</accession>
<dbReference type="OrthoDB" id="2160997at2759"/>
<keyword evidence="2 4" id="KW-0863">Zinc-finger</keyword>
<keyword evidence="8" id="KW-1185">Reference proteome</keyword>
<keyword evidence="3" id="KW-0862">Zinc</keyword>
<evidence type="ECO:0000313" key="8">
    <source>
        <dbReference type="Proteomes" id="UP000320333"/>
    </source>
</evidence>
<dbReference type="GO" id="GO:0000981">
    <property type="term" value="F:DNA-binding transcription factor activity, RNA polymerase II-specific"/>
    <property type="evidence" value="ECO:0007669"/>
    <property type="project" value="TreeGrafter"/>
</dbReference>
<feature type="domain" description="C2H2-type" evidence="6">
    <location>
        <begin position="260"/>
        <end position="286"/>
    </location>
</feature>
<dbReference type="SUPFAM" id="SSF57667">
    <property type="entry name" value="beta-beta-alpha zinc fingers"/>
    <property type="match status" value="1"/>
</dbReference>
<feature type="region of interest" description="Disordered" evidence="5">
    <location>
        <begin position="202"/>
        <end position="222"/>
    </location>
</feature>
<evidence type="ECO:0000256" key="3">
    <source>
        <dbReference type="ARBA" id="ARBA00022833"/>
    </source>
</evidence>
<evidence type="ECO:0000256" key="5">
    <source>
        <dbReference type="SAM" id="MobiDB-lite"/>
    </source>
</evidence>
<evidence type="ECO:0000259" key="6">
    <source>
        <dbReference type="PROSITE" id="PS50157"/>
    </source>
</evidence>
<dbReference type="SMART" id="SM00355">
    <property type="entry name" value="ZnF_C2H2"/>
    <property type="match status" value="2"/>
</dbReference>
<evidence type="ECO:0000313" key="7">
    <source>
        <dbReference type="EMBL" id="TPX75228.1"/>
    </source>
</evidence>
<organism evidence="7 8">
    <name type="scientific">Chytriomyces confervae</name>
    <dbReference type="NCBI Taxonomy" id="246404"/>
    <lineage>
        <taxon>Eukaryota</taxon>
        <taxon>Fungi</taxon>
        <taxon>Fungi incertae sedis</taxon>
        <taxon>Chytridiomycota</taxon>
        <taxon>Chytridiomycota incertae sedis</taxon>
        <taxon>Chytridiomycetes</taxon>
        <taxon>Chytridiales</taxon>
        <taxon>Chytriomycetaceae</taxon>
        <taxon>Chytriomyces</taxon>
    </lineage>
</organism>
<feature type="compositionally biased region" description="Polar residues" evidence="5">
    <location>
        <begin position="208"/>
        <end position="217"/>
    </location>
</feature>
<dbReference type="PROSITE" id="PS50157">
    <property type="entry name" value="ZINC_FINGER_C2H2_2"/>
    <property type="match status" value="2"/>
</dbReference>
<keyword evidence="1" id="KW-0479">Metal-binding</keyword>
<dbReference type="EMBL" id="QEAP01000089">
    <property type="protein sequence ID" value="TPX75228.1"/>
    <property type="molecule type" value="Genomic_DNA"/>
</dbReference>
<reference evidence="7 8" key="1">
    <citation type="journal article" date="2019" name="Sci. Rep.">
        <title>Comparative genomics of chytrid fungi reveal insights into the obligate biotrophic and pathogenic lifestyle of Synchytrium endobioticum.</title>
        <authorList>
            <person name="van de Vossenberg B.T.L.H."/>
            <person name="Warris S."/>
            <person name="Nguyen H.D.T."/>
            <person name="van Gent-Pelzer M.P.E."/>
            <person name="Joly D.L."/>
            <person name="van de Geest H.C."/>
            <person name="Bonants P.J.M."/>
            <person name="Smith D.S."/>
            <person name="Levesque C.A."/>
            <person name="van der Lee T.A.J."/>
        </authorList>
    </citation>
    <scope>NUCLEOTIDE SEQUENCE [LARGE SCALE GENOMIC DNA]</scope>
    <source>
        <strain evidence="7 8">CBS 675.73</strain>
    </source>
</reference>
<dbReference type="FunFam" id="3.30.160.60:FF:002343">
    <property type="entry name" value="Zinc finger protein 33A"/>
    <property type="match status" value="1"/>
</dbReference>
<dbReference type="PANTHER" id="PTHR23235">
    <property type="entry name" value="KRUEPPEL-LIKE TRANSCRIPTION FACTOR"/>
    <property type="match status" value="1"/>
</dbReference>
<comment type="caution">
    <text evidence="7">The sequence shown here is derived from an EMBL/GenBank/DDBJ whole genome shotgun (WGS) entry which is preliminary data.</text>
</comment>